<keyword evidence="1" id="KW-0519">Myristate</keyword>
<dbReference type="SUPFAM" id="SSF47895">
    <property type="entry name" value="Transducin (alpha subunit), insertion domain"/>
    <property type="match status" value="1"/>
</dbReference>
<dbReference type="GO" id="GO:0031683">
    <property type="term" value="F:G-protein beta/gamma-subunit complex binding"/>
    <property type="evidence" value="ECO:0007669"/>
    <property type="project" value="InterPro"/>
</dbReference>
<feature type="binding site" evidence="10">
    <location>
        <position position="149"/>
    </location>
    <ligand>
        <name>Mg(2+)</name>
        <dbReference type="ChEBI" id="CHEBI:18420"/>
    </ligand>
</feature>
<dbReference type="InterPro" id="IPR011025">
    <property type="entry name" value="GproteinA_insert"/>
</dbReference>
<evidence type="ECO:0000256" key="3">
    <source>
        <dbReference type="ARBA" id="ARBA00022741"/>
    </source>
</evidence>
<evidence type="ECO:0000256" key="9">
    <source>
        <dbReference type="PIRSR" id="PIRSR601019-1"/>
    </source>
</evidence>
<evidence type="ECO:0000256" key="7">
    <source>
        <dbReference type="ARBA" id="ARBA00023224"/>
    </source>
</evidence>
<evidence type="ECO:0000256" key="2">
    <source>
        <dbReference type="ARBA" id="ARBA00022723"/>
    </source>
</evidence>
<keyword evidence="5 9" id="KW-0342">GTP-binding</keyword>
<protein>
    <submittedName>
        <fullName evidence="11">Guanine nucleotide-binding protein g(O) subunit alpha</fullName>
    </submittedName>
</protein>
<dbReference type="GO" id="GO:0001664">
    <property type="term" value="F:G protein-coupled receptor binding"/>
    <property type="evidence" value="ECO:0007669"/>
    <property type="project" value="TreeGrafter"/>
</dbReference>
<dbReference type="InterPro" id="IPR027417">
    <property type="entry name" value="P-loop_NTPase"/>
</dbReference>
<accession>A0A9Q0LWE0</accession>
<evidence type="ECO:0000256" key="4">
    <source>
        <dbReference type="ARBA" id="ARBA00022842"/>
    </source>
</evidence>
<evidence type="ECO:0000256" key="5">
    <source>
        <dbReference type="ARBA" id="ARBA00023134"/>
    </source>
</evidence>
<keyword evidence="4 10" id="KW-0460">Magnesium</keyword>
<dbReference type="SUPFAM" id="SSF52540">
    <property type="entry name" value="P-loop containing nucleoside triphosphate hydrolases"/>
    <property type="match status" value="1"/>
</dbReference>
<organism evidence="11 12">
    <name type="scientific">Anaeramoeba ignava</name>
    <name type="common">Anaerobic marine amoeba</name>
    <dbReference type="NCBI Taxonomy" id="1746090"/>
    <lineage>
        <taxon>Eukaryota</taxon>
        <taxon>Metamonada</taxon>
        <taxon>Anaeramoebidae</taxon>
        <taxon>Anaeramoeba</taxon>
    </lineage>
</organism>
<feature type="binding site" evidence="10">
    <location>
        <position position="49"/>
    </location>
    <ligand>
        <name>Mg(2+)</name>
        <dbReference type="ChEBI" id="CHEBI:18420"/>
    </ligand>
</feature>
<dbReference type="Proteomes" id="UP001149090">
    <property type="component" value="Unassembled WGS sequence"/>
</dbReference>
<dbReference type="PANTHER" id="PTHR10218:SF302">
    <property type="entry name" value="GUANINE NUCLEOTIDE-BINDING PROTEIN ALPHA-5 SUBUNIT"/>
    <property type="match status" value="1"/>
</dbReference>
<gene>
    <name evidence="11" type="ORF">M0811_04870</name>
</gene>
<dbReference type="InterPro" id="IPR001019">
    <property type="entry name" value="Gprotein_alpha_su"/>
</dbReference>
<dbReference type="Pfam" id="PF00503">
    <property type="entry name" value="G-alpha"/>
    <property type="match status" value="2"/>
</dbReference>
<dbReference type="AlphaFoldDB" id="A0A9Q0LWE0"/>
<dbReference type="FunFam" id="3.40.50.300:FF:003800">
    <property type="entry name" value="Guanine nucleotide-binding protein G(k) subunit alpha"/>
    <property type="match status" value="1"/>
</dbReference>
<dbReference type="PANTHER" id="PTHR10218">
    <property type="entry name" value="GTP-BINDING PROTEIN ALPHA SUBUNIT"/>
    <property type="match status" value="1"/>
</dbReference>
<keyword evidence="12" id="KW-1185">Reference proteome</keyword>
<feature type="binding site" evidence="9">
    <location>
        <begin position="168"/>
        <end position="172"/>
    </location>
    <ligand>
        <name>GTP</name>
        <dbReference type="ChEBI" id="CHEBI:37565"/>
    </ligand>
</feature>
<evidence type="ECO:0000313" key="11">
    <source>
        <dbReference type="EMBL" id="KAJ5078545.1"/>
    </source>
</evidence>
<feature type="binding site" evidence="9">
    <location>
        <begin position="143"/>
        <end position="149"/>
    </location>
    <ligand>
        <name>GTP</name>
        <dbReference type="ChEBI" id="CHEBI:37565"/>
    </ligand>
</feature>
<dbReference type="GO" id="GO:0005737">
    <property type="term" value="C:cytoplasm"/>
    <property type="evidence" value="ECO:0007669"/>
    <property type="project" value="TreeGrafter"/>
</dbReference>
<dbReference type="GO" id="GO:0005834">
    <property type="term" value="C:heterotrimeric G-protein complex"/>
    <property type="evidence" value="ECO:0007669"/>
    <property type="project" value="TreeGrafter"/>
</dbReference>
<name>A0A9Q0LWE0_ANAIG</name>
<feature type="binding site" evidence="9">
    <location>
        <begin position="237"/>
        <end position="240"/>
    </location>
    <ligand>
        <name>GTP</name>
        <dbReference type="ChEBI" id="CHEBI:37565"/>
    </ligand>
</feature>
<feature type="binding site" evidence="9">
    <location>
        <begin position="45"/>
        <end position="50"/>
    </location>
    <ligand>
        <name>GTP</name>
        <dbReference type="ChEBI" id="CHEBI:37565"/>
    </ligand>
</feature>
<dbReference type="CDD" id="cd00066">
    <property type="entry name" value="G-alpha"/>
    <property type="match status" value="1"/>
</dbReference>
<evidence type="ECO:0000256" key="6">
    <source>
        <dbReference type="ARBA" id="ARBA00023139"/>
    </source>
</evidence>
<keyword evidence="2 10" id="KW-0479">Metal-binding</keyword>
<keyword evidence="8" id="KW-0449">Lipoprotein</keyword>
<evidence type="ECO:0000313" key="12">
    <source>
        <dbReference type="Proteomes" id="UP001149090"/>
    </source>
</evidence>
<dbReference type="GO" id="GO:0005525">
    <property type="term" value="F:GTP binding"/>
    <property type="evidence" value="ECO:0007669"/>
    <property type="project" value="UniProtKB-KW"/>
</dbReference>
<sequence length="315" mass="36935">MGSSKSKNKAKKLQKNQSVQIDKQLSKEKEKLSLDLSILLLGTGESGKTTFIKQASILYKGGFNELDKQLYPKTIRRNAITYMKELISAAQILELDLPEEIEQAFFQFRRFNLFQNSDQQSHIFDDIERVSQDDYEPTDKDILFCRIPTTGINFLTFEHKSRNWKVIDVGGQRSERRKWIHTFDNVNFLIYVVAINEFDQALFEEHTQNRMQESLEFFSEMVNNQYFKDKNCILLFNKMDLFKAKIQKVDLNVCFPEYNGGKNYENALSFIQKTFLSVAQNSNRTITPLYVCATETKEMQDLFEQVFDIILKHLN</sequence>
<dbReference type="GO" id="GO:0046872">
    <property type="term" value="F:metal ion binding"/>
    <property type="evidence" value="ECO:0007669"/>
    <property type="project" value="UniProtKB-KW"/>
</dbReference>
<dbReference type="Gene3D" id="1.10.400.10">
    <property type="entry name" value="GI Alpha 1, domain 2-like"/>
    <property type="match status" value="1"/>
</dbReference>
<dbReference type="EMBL" id="JAPDFW010000053">
    <property type="protein sequence ID" value="KAJ5078545.1"/>
    <property type="molecule type" value="Genomic_DNA"/>
</dbReference>
<dbReference type="Gene3D" id="3.40.50.300">
    <property type="entry name" value="P-loop containing nucleotide triphosphate hydrolases"/>
    <property type="match status" value="1"/>
</dbReference>
<dbReference type="GO" id="GO:0003924">
    <property type="term" value="F:GTPase activity"/>
    <property type="evidence" value="ECO:0007669"/>
    <property type="project" value="InterPro"/>
</dbReference>
<dbReference type="OMA" id="HEERFIC"/>
<reference evidence="11" key="1">
    <citation type="submission" date="2022-10" db="EMBL/GenBank/DDBJ databases">
        <title>Novel sulphate-reducing endosymbionts in the free-living metamonad Anaeramoeba.</title>
        <authorList>
            <person name="Jerlstrom-Hultqvist J."/>
            <person name="Cepicka I."/>
            <person name="Gallot-Lavallee L."/>
            <person name="Salas-Leiva D."/>
            <person name="Curtis B.A."/>
            <person name="Zahonova K."/>
            <person name="Pipaliya S."/>
            <person name="Dacks J."/>
            <person name="Roger A.J."/>
        </authorList>
    </citation>
    <scope>NUCLEOTIDE SEQUENCE</scope>
    <source>
        <strain evidence="11">BMAN</strain>
    </source>
</reference>
<keyword evidence="7" id="KW-0807">Transducer</keyword>
<proteinExistence type="predicted"/>
<dbReference type="GO" id="GO:0007188">
    <property type="term" value="P:adenylate cyclase-modulating G protein-coupled receptor signaling pathway"/>
    <property type="evidence" value="ECO:0007669"/>
    <property type="project" value="TreeGrafter"/>
</dbReference>
<dbReference type="PROSITE" id="PS51882">
    <property type="entry name" value="G_ALPHA"/>
    <property type="match status" value="1"/>
</dbReference>
<dbReference type="PRINTS" id="PR00318">
    <property type="entry name" value="GPROTEINA"/>
</dbReference>
<evidence type="ECO:0000256" key="1">
    <source>
        <dbReference type="ARBA" id="ARBA00022707"/>
    </source>
</evidence>
<keyword evidence="3 9" id="KW-0547">Nucleotide-binding</keyword>
<evidence type="ECO:0000256" key="10">
    <source>
        <dbReference type="PIRSR" id="PIRSR601019-2"/>
    </source>
</evidence>
<keyword evidence="6" id="KW-0564">Palmitate</keyword>
<comment type="caution">
    <text evidence="11">The sequence shown here is derived from an EMBL/GenBank/DDBJ whole genome shotgun (WGS) entry which is preliminary data.</text>
</comment>
<dbReference type="SMART" id="SM00275">
    <property type="entry name" value="G_alpha"/>
    <property type="match status" value="1"/>
</dbReference>
<feature type="binding site" evidence="9">
    <location>
        <position position="293"/>
    </location>
    <ligand>
        <name>GTP</name>
        <dbReference type="ChEBI" id="CHEBI:37565"/>
    </ligand>
</feature>
<evidence type="ECO:0000256" key="8">
    <source>
        <dbReference type="ARBA" id="ARBA00023288"/>
    </source>
</evidence>
<dbReference type="OrthoDB" id="5817230at2759"/>